<gene>
    <name evidence="1" type="ORF">HFQ381_LOCUS17294</name>
</gene>
<sequence length="216" mass="24670">MDTFLSQPVEHNHAPNPKRIPVIELSNQIKVLATTSDELTSTIFHSALRTFSLSVTGQHSTRNSFDRLRNWSNQGGQGNDAKRYSQRLSLSLGLESLTELDEKKPQFDHTLCNIYDRVIADLPRSNNSVGGWHSAFANRVNITHPTIKNLTEKIRREQSKFEVDIAQLFQGHQPKPKKACYRKFDERIARIVRQYDSLQIPQYLKNMAANVSLVAI</sequence>
<proteinExistence type="predicted"/>
<dbReference type="Proteomes" id="UP000663851">
    <property type="component" value="Unassembled WGS sequence"/>
</dbReference>
<comment type="caution">
    <text evidence="1">The sequence shown here is derived from an EMBL/GenBank/DDBJ whole genome shotgun (WGS) entry which is preliminary data.</text>
</comment>
<evidence type="ECO:0000313" key="2">
    <source>
        <dbReference type="Proteomes" id="UP000663851"/>
    </source>
</evidence>
<name>A0A820LM23_9BILA</name>
<accession>A0A820LM23</accession>
<organism evidence="1 2">
    <name type="scientific">Rotaria socialis</name>
    <dbReference type="NCBI Taxonomy" id="392032"/>
    <lineage>
        <taxon>Eukaryota</taxon>
        <taxon>Metazoa</taxon>
        <taxon>Spiralia</taxon>
        <taxon>Gnathifera</taxon>
        <taxon>Rotifera</taxon>
        <taxon>Eurotatoria</taxon>
        <taxon>Bdelloidea</taxon>
        <taxon>Philodinida</taxon>
        <taxon>Philodinidae</taxon>
        <taxon>Rotaria</taxon>
    </lineage>
</organism>
<evidence type="ECO:0000313" key="1">
    <source>
        <dbReference type="EMBL" id="CAF4359543.1"/>
    </source>
</evidence>
<dbReference type="AlphaFoldDB" id="A0A820LM23"/>
<reference evidence="1" key="1">
    <citation type="submission" date="2021-02" db="EMBL/GenBank/DDBJ databases">
        <authorList>
            <person name="Nowell W R."/>
        </authorList>
    </citation>
    <scope>NUCLEOTIDE SEQUENCE</scope>
</reference>
<dbReference type="EMBL" id="CAJOBO010001275">
    <property type="protein sequence ID" value="CAF4359543.1"/>
    <property type="molecule type" value="Genomic_DNA"/>
</dbReference>
<protein>
    <submittedName>
        <fullName evidence="1">Uncharacterized protein</fullName>
    </submittedName>
</protein>